<dbReference type="GO" id="GO:0000963">
    <property type="term" value="P:mitochondrial RNA processing"/>
    <property type="evidence" value="ECO:0007669"/>
    <property type="project" value="TreeGrafter"/>
</dbReference>
<gene>
    <name evidence="3" type="ORF">Vbra_7700</name>
</gene>
<dbReference type="GO" id="GO:0009507">
    <property type="term" value="C:chloroplast"/>
    <property type="evidence" value="ECO:0007669"/>
    <property type="project" value="GOC"/>
</dbReference>
<protein>
    <recommendedName>
        <fullName evidence="2">RNA-editing substrate-binding complex 6 protein domain-containing protein</fullName>
    </recommendedName>
</protein>
<sequence length="1247" mass="133586">MATKRAKRQQSGLDLPNHPNVMTPEQLSNAIRVASQRQVTDPHLWEDLTHRALFLCSTLEPRHLAFIANGYARRGPSIPSDLFERMAGRAVEVIDQCKPRDIALLLNGFARLQLCHLGLLKAASESVRTRGDLSQWSEQHLALVVNAYARCQCRDLALMSFLGRHIATRASELSPQGVANVANGYCRLDLRDTALFRSLASRVVAIAQRMISQLPSTATQRDPSADSASVFSAQHIANVLHAFAQLDLNDPLVFDSLSRLVPHLIATKQLSRPLELAATAHALGRANVTDRPSAAALSRAVEAHASRFTLAQLAAALHGLTRVMGASPTDVRKCCDACVPVVMQKLRDREKGREEGGEDGMWGMGGYPQSVFLLLCAYTRLEQGDAGLLSVLSGTLERMLEDPSVPDQLGGAGLVGSLHALGRGGTRDSVTDRLMDIIVSRDPSRLTAQQVSNLFLTLSKLRAVDRTDLLDQLCVTLISRGAPGGVGGDDGASPSPPFEPLHLANILLAITQLAGPKWTPPSSVLTRLTDQATAVLSHFTPQLLGTVSYALGELECVEATSWFAAIAERANILLEGQGGDKRGGKRGGGVPMPSVRVLAAMSSLRMAHEETYITLVHNVVPHQLPGLTLPILWQLTAAISHAIIHHGSFKPLADGAGKVVLSPALKACFGTALKSIGRDLLERSRELSLESFWAFAELFHRVGVVPLTPPFDIVALHPEIPAALKTLVDSHGHPKPTSDPSKLWAGDLYQHLTEIAIKSASTETHGLVVASGESGPVTEPMASDMLTSILKVHLSDDAAIRVVSFFMRYAELYQSARLGSKGPVGGILDEITDALVPRLEVCHVNDLCGVMKAASEGDTQDARLIVKTARTIRDRLGAEGEGASEVSAGSLADLLESLDKVRPVMAYIRRRGREGAGGRGEGSLLEGLVAAVVACVDVQLSRIVADLPILCRLLPPLMALGSLSEHVLIAAAESVSARLMAKEQPPAELSRAALTVGQCVVKHPSFAEAQQSATEQPFFRHLSTTAMHVCSSRCIDEADVSTCVEAVLLFAPLSDESVHLRSAVLRRGLKRLGDEATSDIRLGDLAACLGAVAPTLSQLTSPDPAQAEHEHEYERVDVIPSVLAILTRLGQQHRLLKASDACTAAYCCVALLDVLPPAPEPFTASGSEQQVAHEQGRDVSRVEGLLRQMLAAATWKKGDMSGDEKDLLVFVASTVRAEYGHLYDRLPPAVRQALAGVGKEGRGVIRA</sequence>
<dbReference type="InterPro" id="IPR058917">
    <property type="entry name" value="RESC6_dom"/>
</dbReference>
<evidence type="ECO:0000313" key="3">
    <source>
        <dbReference type="EMBL" id="CEL97779.1"/>
    </source>
</evidence>
<dbReference type="Proteomes" id="UP000041254">
    <property type="component" value="Unassembled WGS sequence"/>
</dbReference>
<dbReference type="OrthoDB" id="385235at2759"/>
<dbReference type="InterPro" id="IPR050870">
    <property type="entry name" value="FAST_kinase"/>
</dbReference>
<reference evidence="3 4" key="1">
    <citation type="submission" date="2014-11" db="EMBL/GenBank/DDBJ databases">
        <authorList>
            <person name="Zhu J."/>
            <person name="Qi W."/>
            <person name="Song R."/>
        </authorList>
    </citation>
    <scope>NUCLEOTIDE SEQUENCE [LARGE SCALE GENOMIC DNA]</scope>
</reference>
<proteinExistence type="predicted"/>
<dbReference type="PANTHER" id="PTHR21228">
    <property type="entry name" value="FAST LEU-RICH DOMAIN-CONTAINING"/>
    <property type="match status" value="1"/>
</dbReference>
<keyword evidence="4" id="KW-1185">Reference proteome</keyword>
<dbReference type="GO" id="GO:0044528">
    <property type="term" value="P:regulation of mitochondrial mRNA stability"/>
    <property type="evidence" value="ECO:0007669"/>
    <property type="project" value="TreeGrafter"/>
</dbReference>
<dbReference type="PANTHER" id="PTHR21228:SF40">
    <property type="entry name" value="LD45607P"/>
    <property type="match status" value="1"/>
</dbReference>
<name>A0A0G4ELA1_VITBC</name>
<dbReference type="GO" id="GO:1901259">
    <property type="term" value="P:chloroplast rRNA processing"/>
    <property type="evidence" value="ECO:0007669"/>
    <property type="project" value="TreeGrafter"/>
</dbReference>
<organism evidence="3 4">
    <name type="scientific">Vitrella brassicaformis (strain CCMP3155)</name>
    <dbReference type="NCBI Taxonomy" id="1169540"/>
    <lineage>
        <taxon>Eukaryota</taxon>
        <taxon>Sar</taxon>
        <taxon>Alveolata</taxon>
        <taxon>Colpodellida</taxon>
        <taxon>Vitrellaceae</taxon>
        <taxon>Vitrella</taxon>
    </lineage>
</organism>
<evidence type="ECO:0000313" key="4">
    <source>
        <dbReference type="Proteomes" id="UP000041254"/>
    </source>
</evidence>
<dbReference type="GO" id="GO:0003723">
    <property type="term" value="F:RNA binding"/>
    <property type="evidence" value="ECO:0007669"/>
    <property type="project" value="TreeGrafter"/>
</dbReference>
<dbReference type="STRING" id="1169540.A0A0G4ELA1"/>
<feature type="domain" description="RNA-editing substrate-binding complex 6 protein" evidence="2">
    <location>
        <begin position="22"/>
        <end position="208"/>
    </location>
</feature>
<dbReference type="GO" id="GO:0035770">
    <property type="term" value="C:ribonucleoprotein granule"/>
    <property type="evidence" value="ECO:0007669"/>
    <property type="project" value="TreeGrafter"/>
</dbReference>
<dbReference type="AlphaFoldDB" id="A0A0G4ELA1"/>
<feature type="region of interest" description="Disordered" evidence="1">
    <location>
        <begin position="1"/>
        <end position="21"/>
    </location>
</feature>
<evidence type="ECO:0000259" key="2">
    <source>
        <dbReference type="Pfam" id="PF26188"/>
    </source>
</evidence>
<dbReference type="EMBL" id="CDMY01000256">
    <property type="protein sequence ID" value="CEL97779.1"/>
    <property type="molecule type" value="Genomic_DNA"/>
</dbReference>
<accession>A0A0G4ELA1</accession>
<dbReference type="InParanoid" id="A0A0G4ELA1"/>
<dbReference type="GO" id="GO:0005759">
    <property type="term" value="C:mitochondrial matrix"/>
    <property type="evidence" value="ECO:0007669"/>
    <property type="project" value="TreeGrafter"/>
</dbReference>
<evidence type="ECO:0000256" key="1">
    <source>
        <dbReference type="SAM" id="MobiDB-lite"/>
    </source>
</evidence>
<dbReference type="VEuPathDB" id="CryptoDB:Vbra_7700"/>
<dbReference type="Pfam" id="PF26188">
    <property type="entry name" value="RESC6"/>
    <property type="match status" value="1"/>
</dbReference>